<dbReference type="EMBL" id="VXBZ01007879">
    <property type="protein sequence ID" value="NXP51359.1"/>
    <property type="molecule type" value="Genomic_DNA"/>
</dbReference>
<dbReference type="PANTHER" id="PTHR36682:SF1">
    <property type="entry name" value="RAB15 EFFECTOR PROTEIN"/>
    <property type="match status" value="1"/>
</dbReference>
<name>A0A7L2AZB8_9GRUI</name>
<feature type="non-terminal residue" evidence="1">
    <location>
        <position position="194"/>
    </location>
</feature>
<proteinExistence type="predicted"/>
<sequence length="194" mass="21533">EVFSQGEVYASPLFVAPRTRFQPATKMLSEILLVDFMSFCMEQGMEEHTMTKQQSSLFGVDCLWSQQADQAPDLGAGAAAECWHSPAEVVVRLWPCQQTSTSETRSRFEKLAELCCLVGQDCLGLLIVLGVPGKPKDPDSIAKEGQKYHLWGRTVLRQFVTGTDSLLPMRDMLAKCLSTYKGWKGVSNVHINSV</sequence>
<dbReference type="Proteomes" id="UP000590868">
    <property type="component" value="Unassembled WGS sequence"/>
</dbReference>
<reference evidence="1 2" key="1">
    <citation type="submission" date="2019-09" db="EMBL/GenBank/DDBJ databases">
        <title>Bird 10,000 Genomes (B10K) Project - Family phase.</title>
        <authorList>
            <person name="Zhang G."/>
        </authorList>
    </citation>
    <scope>NUCLEOTIDE SEQUENCE [LARGE SCALE GENOMIC DNA]</scope>
    <source>
        <strain evidence="1">B10K-DU-001-55</strain>
        <tissue evidence="1">Muscle</tissue>
    </source>
</reference>
<dbReference type="Pfam" id="PF15208">
    <property type="entry name" value="Rab15_effector"/>
    <property type="match status" value="1"/>
</dbReference>
<protein>
    <submittedName>
        <fullName evidence="1">REP15 protein</fullName>
    </submittedName>
</protein>
<gene>
    <name evidence="1" type="primary">Rep15</name>
    <name evidence="1" type="ORF">HELFUL_R04647</name>
</gene>
<accession>A0A7L2AZB8</accession>
<organism evidence="1 2">
    <name type="scientific">Heliornis fulica</name>
    <name type="common">sungrebe</name>
    <dbReference type="NCBI Taxonomy" id="54369"/>
    <lineage>
        <taxon>Eukaryota</taxon>
        <taxon>Metazoa</taxon>
        <taxon>Chordata</taxon>
        <taxon>Craniata</taxon>
        <taxon>Vertebrata</taxon>
        <taxon>Euteleostomi</taxon>
        <taxon>Archelosauria</taxon>
        <taxon>Archosauria</taxon>
        <taxon>Dinosauria</taxon>
        <taxon>Saurischia</taxon>
        <taxon>Theropoda</taxon>
        <taxon>Coelurosauria</taxon>
        <taxon>Aves</taxon>
        <taxon>Neognathae</taxon>
        <taxon>Neoaves</taxon>
        <taxon>Gruiformes</taxon>
        <taxon>Heliornithidae</taxon>
        <taxon>Heliornis</taxon>
    </lineage>
</organism>
<dbReference type="OrthoDB" id="8519068at2759"/>
<dbReference type="AlphaFoldDB" id="A0A7L2AZB8"/>
<dbReference type="GO" id="GO:0001881">
    <property type="term" value="P:receptor recycling"/>
    <property type="evidence" value="ECO:0007669"/>
    <property type="project" value="InterPro"/>
</dbReference>
<feature type="non-terminal residue" evidence="1">
    <location>
        <position position="1"/>
    </location>
</feature>
<evidence type="ECO:0000313" key="1">
    <source>
        <dbReference type="EMBL" id="NXP51359.1"/>
    </source>
</evidence>
<evidence type="ECO:0000313" key="2">
    <source>
        <dbReference type="Proteomes" id="UP000590868"/>
    </source>
</evidence>
<dbReference type="PANTHER" id="PTHR36682">
    <property type="entry name" value="RAB15 EFFECTOR PROTEIN"/>
    <property type="match status" value="1"/>
</dbReference>
<comment type="caution">
    <text evidence="1">The sequence shown here is derived from an EMBL/GenBank/DDBJ whole genome shotgun (WGS) entry which is preliminary data.</text>
</comment>
<dbReference type="InterPro" id="IPR027985">
    <property type="entry name" value="Rab15_effector"/>
</dbReference>
<keyword evidence="2" id="KW-1185">Reference proteome</keyword>